<reference evidence="2 3" key="1">
    <citation type="submission" date="2015-09" db="EMBL/GenBank/DDBJ databases">
        <authorList>
            <consortium name="Swine Surveillance"/>
        </authorList>
    </citation>
    <scope>NUCLEOTIDE SEQUENCE [LARGE SCALE GENOMIC DNA]</scope>
    <source>
        <strain evidence="2 3">CECT 8383</strain>
    </source>
</reference>
<keyword evidence="1" id="KW-0732">Signal</keyword>
<feature type="chain" id="PRO_5006064058" description="Lipoprotein" evidence="1">
    <location>
        <begin position="21"/>
        <end position="114"/>
    </location>
</feature>
<dbReference type="STRING" id="340021.TM5383_02857"/>
<gene>
    <name evidence="2" type="ORF">TM5383_02857</name>
</gene>
<accession>A0A0P1H4F7</accession>
<dbReference type="EMBL" id="CYSF01000017">
    <property type="protein sequence ID" value="CUH85623.1"/>
    <property type="molecule type" value="Genomic_DNA"/>
</dbReference>
<evidence type="ECO:0000256" key="1">
    <source>
        <dbReference type="SAM" id="SignalP"/>
    </source>
</evidence>
<evidence type="ECO:0000313" key="2">
    <source>
        <dbReference type="EMBL" id="CUH85623.1"/>
    </source>
</evidence>
<keyword evidence="3" id="KW-1185">Reference proteome</keyword>
<evidence type="ECO:0000313" key="3">
    <source>
        <dbReference type="Proteomes" id="UP000051681"/>
    </source>
</evidence>
<dbReference type="AlphaFoldDB" id="A0A0P1H4F7"/>
<proteinExistence type="predicted"/>
<dbReference type="PROSITE" id="PS51257">
    <property type="entry name" value="PROKAR_LIPOPROTEIN"/>
    <property type="match status" value="1"/>
</dbReference>
<dbReference type="RefSeq" id="WP_058319689.1">
    <property type="nucleotide sequence ID" value="NZ_CYSF01000017.1"/>
</dbReference>
<organism evidence="2 3">
    <name type="scientific">Thalassovita mediterranea</name>
    <dbReference type="NCBI Taxonomy" id="340021"/>
    <lineage>
        <taxon>Bacteria</taxon>
        <taxon>Pseudomonadati</taxon>
        <taxon>Pseudomonadota</taxon>
        <taxon>Alphaproteobacteria</taxon>
        <taxon>Rhodobacterales</taxon>
        <taxon>Roseobacteraceae</taxon>
        <taxon>Thalassovita</taxon>
    </lineage>
</organism>
<dbReference type="OrthoDB" id="7659281at2"/>
<protein>
    <recommendedName>
        <fullName evidence="4">Lipoprotein</fullName>
    </recommendedName>
</protein>
<sequence>MRIAMICLMGAMALSGCDWARNVTSTKNRTLFDGQYFPTRLSSDRGDRTSFSITVDRVAQGLGPARDAGRYSATKHCVEFFGNSDVVWTHGPDVPDAELVLENGKMILTGRCDV</sequence>
<dbReference type="Proteomes" id="UP000051681">
    <property type="component" value="Unassembled WGS sequence"/>
</dbReference>
<feature type="signal peptide" evidence="1">
    <location>
        <begin position="1"/>
        <end position="20"/>
    </location>
</feature>
<name>A0A0P1H4F7_9RHOB</name>
<evidence type="ECO:0008006" key="4">
    <source>
        <dbReference type="Google" id="ProtNLM"/>
    </source>
</evidence>